<organism evidence="2 3">
    <name type="scientific">Clostridium acetobutylicum (strain ATCC 824 / DSM 792 / JCM 1419 / IAM 19013 / LMG 5710 / NBRC 13948 / NRRL B-527 / VKM B-1787 / 2291 / W)</name>
    <dbReference type="NCBI Taxonomy" id="272562"/>
    <lineage>
        <taxon>Bacteria</taxon>
        <taxon>Bacillati</taxon>
        <taxon>Bacillota</taxon>
        <taxon>Clostridia</taxon>
        <taxon>Eubacteriales</taxon>
        <taxon>Clostridiaceae</taxon>
        <taxon>Clostridium</taxon>
    </lineage>
</organism>
<dbReference type="HOGENOM" id="CLU_140876_0_0_9"/>
<reference evidence="2 3" key="1">
    <citation type="journal article" date="2001" name="J. Bacteriol.">
        <title>Genome sequence and comparative analysis of the solvent-producing bacterium Clostridium acetobutylicum.</title>
        <authorList>
            <person name="Nolling J."/>
            <person name="Breton G."/>
            <person name="Omelchenko M.V."/>
            <person name="Makarova K.S."/>
            <person name="Zeng Q."/>
            <person name="Gibson R."/>
            <person name="Lee H.M."/>
            <person name="Dubois J."/>
            <person name="Qiu D."/>
            <person name="Hitti J."/>
            <person name="Wolf Y.I."/>
            <person name="Tatusov R.L."/>
            <person name="Sabathe F."/>
            <person name="Doucette-Stamm L."/>
            <person name="Soucaille P."/>
            <person name="Daly M.J."/>
            <person name="Bennett G.N."/>
            <person name="Koonin E.V."/>
            <person name="Smith D.R."/>
        </authorList>
    </citation>
    <scope>NUCLEOTIDE SEQUENCE [LARGE SCALE GENOMIC DNA]</scope>
    <source>
        <strain evidence="3">ATCC 824 / DSM 792 / JCM 1419 / LMG 5710 / VKM B-1787</strain>
    </source>
</reference>
<dbReference type="AlphaFoldDB" id="Q97G42"/>
<dbReference type="GO" id="GO:0016747">
    <property type="term" value="F:acyltransferase activity, transferring groups other than amino-acyl groups"/>
    <property type="evidence" value="ECO:0007669"/>
    <property type="project" value="InterPro"/>
</dbReference>
<feature type="domain" description="N-acetyltransferase" evidence="1">
    <location>
        <begin position="1"/>
        <end position="138"/>
    </location>
</feature>
<gene>
    <name evidence="2" type="ordered locus">CA_C2529</name>
</gene>
<dbReference type="PROSITE" id="PS51186">
    <property type="entry name" value="GNAT"/>
    <property type="match status" value="1"/>
</dbReference>
<dbReference type="eggNOG" id="COG0456">
    <property type="taxonomic scope" value="Bacteria"/>
</dbReference>
<evidence type="ECO:0000259" key="1">
    <source>
        <dbReference type="PROSITE" id="PS51186"/>
    </source>
</evidence>
<dbReference type="GeneID" id="44999002"/>
<dbReference type="Gene3D" id="3.40.630.30">
    <property type="match status" value="1"/>
</dbReference>
<dbReference type="RefSeq" id="WP_010965822.1">
    <property type="nucleotide sequence ID" value="NC_003030.1"/>
</dbReference>
<evidence type="ECO:0000313" key="2">
    <source>
        <dbReference type="EMBL" id="AAK80481.1"/>
    </source>
</evidence>
<dbReference type="Pfam" id="PF00583">
    <property type="entry name" value="Acetyltransf_1"/>
    <property type="match status" value="1"/>
</dbReference>
<dbReference type="DNASU" id="1118712"/>
<proteinExistence type="predicted"/>
<evidence type="ECO:0000313" key="3">
    <source>
        <dbReference type="Proteomes" id="UP000000814"/>
    </source>
</evidence>
<dbReference type="STRING" id="272562.CA_C2529"/>
<dbReference type="PATRIC" id="fig|272562.8.peg.2722"/>
<dbReference type="InterPro" id="IPR000182">
    <property type="entry name" value="GNAT_dom"/>
</dbReference>
<accession>Q97G42</accession>
<dbReference type="PIR" id="F97211">
    <property type="entry name" value="F97211"/>
</dbReference>
<name>Q97G42_CLOAB</name>
<sequence length="158" mass="18250">MEIREISYENRESINKFIMCHWFSLNMVVRGKMVNMSELSGLVMYEGKNILGLLTYKLCKNEMEIVSLDSLREKEGIGTALVNRAVKIASCLELNKIKLITTNDNINALRFYQKRGFDMAKLYLNSVDSARKLKPSIPIKGNFDIPIKHEIEFEKILK</sequence>
<dbReference type="SUPFAM" id="SSF55729">
    <property type="entry name" value="Acyl-CoA N-acyltransferases (Nat)"/>
    <property type="match status" value="1"/>
</dbReference>
<dbReference type="Proteomes" id="UP000000814">
    <property type="component" value="Chromosome"/>
</dbReference>
<dbReference type="OrthoDB" id="7365228at2"/>
<keyword evidence="3" id="KW-1185">Reference proteome</keyword>
<dbReference type="InterPro" id="IPR016181">
    <property type="entry name" value="Acyl_CoA_acyltransferase"/>
</dbReference>
<protein>
    <submittedName>
        <fullName evidence="2">Predicted acetyltransferase</fullName>
    </submittedName>
</protein>
<dbReference type="KEGG" id="cac:CA_C2529"/>
<dbReference type="EMBL" id="AE001437">
    <property type="protein sequence ID" value="AAK80481.1"/>
    <property type="molecule type" value="Genomic_DNA"/>
</dbReference>